<evidence type="ECO:0000256" key="2">
    <source>
        <dbReference type="ARBA" id="ARBA00010566"/>
    </source>
</evidence>
<dbReference type="Gene3D" id="2.20.28.60">
    <property type="match status" value="1"/>
</dbReference>
<dbReference type="UniPathway" id="UPA00223">
    <property type="reaction ID" value="UER00717"/>
</dbReference>
<dbReference type="InterPro" id="IPR010953">
    <property type="entry name" value="Citrate_synthase_typ-I"/>
</dbReference>
<evidence type="ECO:0000256" key="3">
    <source>
        <dbReference type="ARBA" id="ARBA00022532"/>
    </source>
</evidence>
<reference evidence="12" key="1">
    <citation type="submission" date="2010-12" db="EMBL/GenBank/DDBJ databases">
        <title>Complete sequence of Desulfovibrio aespoeensis Aspo-2.</title>
        <authorList>
            <consortium name="US DOE Joint Genome Institute"/>
            <person name="Lucas S."/>
            <person name="Copeland A."/>
            <person name="Lapidus A."/>
            <person name="Cheng J.-F."/>
            <person name="Goodwin L."/>
            <person name="Pitluck S."/>
            <person name="Chertkov O."/>
            <person name="Misra M."/>
            <person name="Detter J.C."/>
            <person name="Han C."/>
            <person name="Tapia R."/>
            <person name="Land M."/>
            <person name="Hauser L."/>
            <person name="Kyrpides N."/>
            <person name="Ivanova N."/>
            <person name="Ovchinnikova G."/>
            <person name="Pedersen K."/>
            <person name="Jagevall S."/>
            <person name="Hazen T."/>
            <person name="Woyke T."/>
        </authorList>
    </citation>
    <scope>NUCLEOTIDE SEQUENCE [LARGE SCALE GENOMIC DNA]</scope>
    <source>
        <strain evidence="12">ATCC 700646 / DSM 10631 / Aspo-2</strain>
    </source>
</reference>
<dbReference type="InterPro" id="IPR036969">
    <property type="entry name" value="Citrate_synthase_sf"/>
</dbReference>
<dbReference type="KEGG" id="das:Daes_1042"/>
<evidence type="ECO:0000256" key="4">
    <source>
        <dbReference type="ARBA" id="ARBA00022679"/>
    </source>
</evidence>
<evidence type="ECO:0000256" key="1">
    <source>
        <dbReference type="ARBA" id="ARBA00004751"/>
    </source>
</evidence>
<dbReference type="GO" id="GO:0006099">
    <property type="term" value="P:tricarboxylic acid cycle"/>
    <property type="evidence" value="ECO:0007669"/>
    <property type="project" value="UniProtKB-UniRule"/>
</dbReference>
<dbReference type="FunFam" id="1.10.230.10:FF:000002">
    <property type="entry name" value="Citrate synthase"/>
    <property type="match status" value="1"/>
</dbReference>
<evidence type="ECO:0000256" key="10">
    <source>
        <dbReference type="RuleBase" id="RU003406"/>
    </source>
</evidence>
<comment type="similarity">
    <text evidence="2 7 10">Belongs to the citrate synthase family.</text>
</comment>
<reference evidence="11 12" key="2">
    <citation type="journal article" date="2014" name="Genome Announc.">
        <title>Complete Genome Sequence of the Subsurface, Mesophilic Sulfate-Reducing Bacterium Desulfovibrio aespoeensis Aspo-2.</title>
        <authorList>
            <person name="Pedersen K."/>
            <person name="Bengtsson A."/>
            <person name="Edlund J."/>
            <person name="Rabe L."/>
            <person name="Hazen T."/>
            <person name="Chakraborty R."/>
            <person name="Goodwin L."/>
            <person name="Shapiro N."/>
        </authorList>
    </citation>
    <scope>NUCLEOTIDE SEQUENCE [LARGE SCALE GENOMIC DNA]</scope>
    <source>
        <strain evidence="12">ATCC 700646 / DSM 10631 / Aspo-2</strain>
    </source>
</reference>
<feature type="active site" evidence="8">
    <location>
        <position position="376"/>
    </location>
</feature>
<dbReference type="PANTHER" id="PTHR42871">
    <property type="entry name" value="CITRATE SYNTHASE"/>
    <property type="match status" value="1"/>
</dbReference>
<dbReference type="InterPro" id="IPR002020">
    <property type="entry name" value="Citrate_synthase"/>
</dbReference>
<dbReference type="GO" id="GO:0036440">
    <property type="term" value="F:citrate synthase activity"/>
    <property type="evidence" value="ECO:0007669"/>
    <property type="project" value="UniProtKB-EC"/>
</dbReference>
<evidence type="ECO:0000256" key="6">
    <source>
        <dbReference type="NCBIfam" id="TIGR01798"/>
    </source>
</evidence>
<evidence type="ECO:0000256" key="8">
    <source>
        <dbReference type="PIRSR" id="PIRSR001369-1"/>
    </source>
</evidence>
<dbReference type="PIRSF" id="PIRSF001369">
    <property type="entry name" value="Citrate_synth"/>
    <property type="match status" value="1"/>
</dbReference>
<gene>
    <name evidence="11" type="ordered locus">Daes_1042</name>
</gene>
<dbReference type="AlphaFoldDB" id="E6VT08"/>
<evidence type="ECO:0000256" key="5">
    <source>
        <dbReference type="ARBA" id="ARBA00049288"/>
    </source>
</evidence>
<name>E6VT08_PSEA9</name>
<comment type="pathway">
    <text evidence="1 9">Carbohydrate metabolism; tricarboxylic acid cycle; isocitrate from oxaloacetate: step 1/2.</text>
</comment>
<dbReference type="eggNOG" id="COG0372">
    <property type="taxonomic scope" value="Bacteria"/>
</dbReference>
<dbReference type="InterPro" id="IPR016142">
    <property type="entry name" value="Citrate_synth-like_lrg_a-sub"/>
</dbReference>
<keyword evidence="12" id="KW-1185">Reference proteome</keyword>
<keyword evidence="11" id="KW-0012">Acyltransferase</keyword>
<dbReference type="Pfam" id="PF00285">
    <property type="entry name" value="Citrate_synt"/>
    <property type="match status" value="1"/>
</dbReference>
<accession>E6VT08</accession>
<dbReference type="InterPro" id="IPR019810">
    <property type="entry name" value="Citrate_synthase_AS"/>
</dbReference>
<dbReference type="RefSeq" id="WP_013513989.1">
    <property type="nucleotide sequence ID" value="NC_014844.1"/>
</dbReference>
<dbReference type="OrthoDB" id="9800864at2"/>
<dbReference type="NCBIfam" id="TIGR01798">
    <property type="entry name" value="cit_synth_I"/>
    <property type="match status" value="1"/>
</dbReference>
<dbReference type="STRING" id="643562.Daes_1042"/>
<proteinExistence type="inferred from homology"/>
<evidence type="ECO:0000256" key="7">
    <source>
        <dbReference type="PIRNR" id="PIRNR001369"/>
    </source>
</evidence>
<dbReference type="HOGENOM" id="CLU_025068_0_0_7"/>
<dbReference type="PANTHER" id="PTHR42871:SF1">
    <property type="entry name" value="CITRATE SYNTHASE"/>
    <property type="match status" value="1"/>
</dbReference>
<dbReference type="InterPro" id="IPR024176">
    <property type="entry name" value="Citrate_synthase_bac-typ"/>
</dbReference>
<dbReference type="EMBL" id="CP002431">
    <property type="protein sequence ID" value="ADU62058.1"/>
    <property type="molecule type" value="Genomic_DNA"/>
</dbReference>
<dbReference type="Gene3D" id="1.10.230.10">
    <property type="entry name" value="Cytochrome P450-Terp, domain 2"/>
    <property type="match status" value="1"/>
</dbReference>
<dbReference type="PROSITE" id="PS00480">
    <property type="entry name" value="CITRATE_SYNTHASE"/>
    <property type="match status" value="1"/>
</dbReference>
<evidence type="ECO:0000256" key="9">
    <source>
        <dbReference type="RuleBase" id="RU003370"/>
    </source>
</evidence>
<dbReference type="Proteomes" id="UP000002191">
    <property type="component" value="Chromosome"/>
</dbReference>
<sequence length="441" mass="49916">MIPRGNTMLKETKDAKGKTAYLILDGTTYELPVIVGTENEHAIDIRALRKDTGHITYDPGFGNTGACSSAITFVDGENGILRYRGYSIEELAANSSFIETAYMLIFGALPTREERQQFRDLLSDQELLHEGLRHHFDGFPSAGHPMAILSAVINAMGCYHPDLLEIETDEEFLRATAKIISKVRTIATWSFRKGQGLPFMYPDPKLSYCRNFLHMMHSIPYKQFDPTDEQERALSLFFLLHADHEQNCSCSTVRMVQSTEANLFASVSAGICALWGRLHGGANAGVVTMLEQIRDGEASISEYIERVKKKELKLMGFGHRIYKSFDPRAKILRKAAHEMLESTGYQDPMLDIALELADVAMNDEYFTERKLYPNVDFYSGIILRALGIPVNMFPVMFAIGRMPGWIAHWHEAHADSTTRIHRPRQIYIGDTPRPYIPIDKR</sequence>
<dbReference type="InterPro" id="IPR016143">
    <property type="entry name" value="Citrate_synth-like_sm_a-sub"/>
</dbReference>
<keyword evidence="3 9" id="KW-0816">Tricarboxylic acid cycle</keyword>
<feature type="active site" evidence="8">
    <location>
        <position position="319"/>
    </location>
</feature>
<dbReference type="PRINTS" id="PR00143">
    <property type="entry name" value="CITRTSNTHASE"/>
</dbReference>
<evidence type="ECO:0000313" key="12">
    <source>
        <dbReference type="Proteomes" id="UP000002191"/>
    </source>
</evidence>
<keyword evidence="4 7" id="KW-0808">Transferase</keyword>
<evidence type="ECO:0000313" key="11">
    <source>
        <dbReference type="EMBL" id="ADU62058.1"/>
    </source>
</evidence>
<dbReference type="SUPFAM" id="SSF48256">
    <property type="entry name" value="Citrate synthase"/>
    <property type="match status" value="1"/>
</dbReference>
<organism evidence="11 12">
    <name type="scientific">Pseudodesulfovibrio aespoeensis (strain ATCC 700646 / DSM 10631 / Aspo-2)</name>
    <name type="common">Desulfovibrio aespoeensis</name>
    <dbReference type="NCBI Taxonomy" id="643562"/>
    <lineage>
        <taxon>Bacteria</taxon>
        <taxon>Pseudomonadati</taxon>
        <taxon>Thermodesulfobacteriota</taxon>
        <taxon>Desulfovibrionia</taxon>
        <taxon>Desulfovibrionales</taxon>
        <taxon>Desulfovibrionaceae</taxon>
    </lineage>
</organism>
<dbReference type="Gene3D" id="1.10.580.10">
    <property type="entry name" value="Citrate Synthase, domain 1"/>
    <property type="match status" value="1"/>
</dbReference>
<dbReference type="CDD" id="cd06114">
    <property type="entry name" value="EcCS_like"/>
    <property type="match status" value="1"/>
</dbReference>
<protein>
    <recommendedName>
        <fullName evidence="6 7">Citrate synthase</fullName>
    </recommendedName>
</protein>
<dbReference type="NCBIfam" id="NF004126">
    <property type="entry name" value="PRK05614.1"/>
    <property type="match status" value="1"/>
</dbReference>
<comment type="catalytic activity">
    <reaction evidence="5 9">
        <text>oxaloacetate + acetyl-CoA + H2O = citrate + CoA + H(+)</text>
        <dbReference type="Rhea" id="RHEA:16845"/>
        <dbReference type="ChEBI" id="CHEBI:15377"/>
        <dbReference type="ChEBI" id="CHEBI:15378"/>
        <dbReference type="ChEBI" id="CHEBI:16452"/>
        <dbReference type="ChEBI" id="CHEBI:16947"/>
        <dbReference type="ChEBI" id="CHEBI:57287"/>
        <dbReference type="ChEBI" id="CHEBI:57288"/>
        <dbReference type="EC" id="2.3.3.16"/>
    </reaction>
</comment>
<dbReference type="GO" id="GO:0005737">
    <property type="term" value="C:cytoplasm"/>
    <property type="evidence" value="ECO:0007669"/>
    <property type="project" value="InterPro"/>
</dbReference>